<keyword evidence="1" id="KW-0813">Transport</keyword>
<keyword evidence="4" id="KW-0677">Repeat</keyword>
<keyword evidence="5" id="KW-0249">Electron transport</keyword>
<dbReference type="EMBL" id="JAPWIE010000012">
    <property type="protein sequence ID" value="MCZ4553780.1"/>
    <property type="molecule type" value="Genomic_DNA"/>
</dbReference>
<evidence type="ECO:0000256" key="5">
    <source>
        <dbReference type="ARBA" id="ARBA00022982"/>
    </source>
</evidence>
<reference evidence="9" key="1">
    <citation type="submission" date="2022-12" db="EMBL/GenBank/DDBJ databases">
        <authorList>
            <person name="Krivoruchko A.V."/>
            <person name="Elkin A."/>
        </authorList>
    </citation>
    <scope>NUCLEOTIDE SEQUENCE</scope>
    <source>
        <strain evidence="9">IEGM 1388</strain>
    </source>
</reference>
<dbReference type="PANTHER" id="PTHR43687">
    <property type="entry name" value="ADENYLYLSULFATE REDUCTASE, BETA SUBUNIT"/>
    <property type="match status" value="1"/>
</dbReference>
<dbReference type="InterPro" id="IPR017896">
    <property type="entry name" value="4Fe4S_Fe-S-bd"/>
</dbReference>
<name>A0ABT4N4A3_GORRU</name>
<dbReference type="Gene3D" id="3.30.70.20">
    <property type="match status" value="1"/>
</dbReference>
<dbReference type="InterPro" id="IPR017900">
    <property type="entry name" value="4Fe4S_Fe_S_CS"/>
</dbReference>
<keyword evidence="10" id="KW-1185">Reference proteome</keyword>
<feature type="domain" description="4Fe-4S ferredoxin-type" evidence="8">
    <location>
        <begin position="1"/>
        <end position="30"/>
    </location>
</feature>
<dbReference type="Proteomes" id="UP001067235">
    <property type="component" value="Unassembled WGS sequence"/>
</dbReference>
<keyword evidence="7" id="KW-0411">Iron-sulfur</keyword>
<evidence type="ECO:0000256" key="3">
    <source>
        <dbReference type="ARBA" id="ARBA00022723"/>
    </source>
</evidence>
<gene>
    <name evidence="9" type="ORF">O4213_27585</name>
</gene>
<evidence type="ECO:0000256" key="2">
    <source>
        <dbReference type="ARBA" id="ARBA00022485"/>
    </source>
</evidence>
<evidence type="ECO:0000256" key="7">
    <source>
        <dbReference type="ARBA" id="ARBA00023014"/>
    </source>
</evidence>
<evidence type="ECO:0000256" key="4">
    <source>
        <dbReference type="ARBA" id="ARBA00022737"/>
    </source>
</evidence>
<keyword evidence="2" id="KW-0004">4Fe-4S</keyword>
<evidence type="ECO:0000259" key="8">
    <source>
        <dbReference type="PROSITE" id="PS51379"/>
    </source>
</evidence>
<dbReference type="Pfam" id="PF12838">
    <property type="entry name" value="Fer4_7"/>
    <property type="match status" value="1"/>
</dbReference>
<sequence length="113" mass="12034">MIELVLAQACIGCDKCIEACPTDVFDRGPDGVPEIARQSDCQTCFMCEAYCPTDALYVSPESAPLRDRSVLADAAVGSYREKLGWGKGRTVGSLLAVGPPIPHGDQPPRLPPT</sequence>
<accession>A0ABT4N4A3</accession>
<dbReference type="RefSeq" id="WP_084892689.1">
    <property type="nucleotide sequence ID" value="NZ_JAPWIE010000012.1"/>
</dbReference>
<evidence type="ECO:0000256" key="1">
    <source>
        <dbReference type="ARBA" id="ARBA00022448"/>
    </source>
</evidence>
<evidence type="ECO:0000313" key="10">
    <source>
        <dbReference type="Proteomes" id="UP001067235"/>
    </source>
</evidence>
<comment type="caution">
    <text evidence="9">The sequence shown here is derived from an EMBL/GenBank/DDBJ whole genome shotgun (WGS) entry which is preliminary data.</text>
</comment>
<dbReference type="InterPro" id="IPR050572">
    <property type="entry name" value="Fe-S_Ferredoxin"/>
</dbReference>
<keyword evidence="3" id="KW-0479">Metal-binding</keyword>
<dbReference type="PROSITE" id="PS00198">
    <property type="entry name" value="4FE4S_FER_1"/>
    <property type="match status" value="2"/>
</dbReference>
<protein>
    <submittedName>
        <fullName evidence="9">Ferredoxin family protein</fullName>
    </submittedName>
</protein>
<evidence type="ECO:0000313" key="9">
    <source>
        <dbReference type="EMBL" id="MCZ4553780.1"/>
    </source>
</evidence>
<dbReference type="SUPFAM" id="SSF54862">
    <property type="entry name" value="4Fe-4S ferredoxins"/>
    <property type="match status" value="1"/>
</dbReference>
<organism evidence="9 10">
    <name type="scientific">Gordonia rubripertincta</name>
    <name type="common">Rhodococcus corallinus</name>
    <dbReference type="NCBI Taxonomy" id="36822"/>
    <lineage>
        <taxon>Bacteria</taxon>
        <taxon>Bacillati</taxon>
        <taxon>Actinomycetota</taxon>
        <taxon>Actinomycetes</taxon>
        <taxon>Mycobacteriales</taxon>
        <taxon>Gordoniaceae</taxon>
        <taxon>Gordonia</taxon>
    </lineage>
</organism>
<dbReference type="PROSITE" id="PS51379">
    <property type="entry name" value="4FE4S_FER_2"/>
    <property type="match status" value="2"/>
</dbReference>
<feature type="domain" description="4Fe-4S ferredoxin-type" evidence="8">
    <location>
        <begin position="31"/>
        <end position="61"/>
    </location>
</feature>
<dbReference type="PANTHER" id="PTHR43687:SF6">
    <property type="entry name" value="L-ASPARTATE SEMIALDEHYDE SULFURTRANSFERASE IRON-SULFUR SUBUNIT"/>
    <property type="match status" value="1"/>
</dbReference>
<evidence type="ECO:0000256" key="6">
    <source>
        <dbReference type="ARBA" id="ARBA00023004"/>
    </source>
</evidence>
<keyword evidence="6" id="KW-0408">Iron</keyword>
<proteinExistence type="predicted"/>